<organism evidence="2 3">
    <name type="scientific">Zopfia rhizophila CBS 207.26</name>
    <dbReference type="NCBI Taxonomy" id="1314779"/>
    <lineage>
        <taxon>Eukaryota</taxon>
        <taxon>Fungi</taxon>
        <taxon>Dikarya</taxon>
        <taxon>Ascomycota</taxon>
        <taxon>Pezizomycotina</taxon>
        <taxon>Dothideomycetes</taxon>
        <taxon>Dothideomycetes incertae sedis</taxon>
        <taxon>Zopfiaceae</taxon>
        <taxon>Zopfia</taxon>
    </lineage>
</organism>
<evidence type="ECO:0000313" key="3">
    <source>
        <dbReference type="Proteomes" id="UP000800200"/>
    </source>
</evidence>
<keyword evidence="1" id="KW-0472">Membrane</keyword>
<dbReference type="EMBL" id="ML994688">
    <property type="protein sequence ID" value="KAF2177452.1"/>
    <property type="molecule type" value="Genomic_DNA"/>
</dbReference>
<dbReference type="OrthoDB" id="5322539at2759"/>
<dbReference type="PANTHER" id="PTHR35041">
    <property type="entry name" value="MEDIATOR OF RNA POLYMERASE II TRANSCRIPTION SUBUNIT 1"/>
    <property type="match status" value="1"/>
</dbReference>
<evidence type="ECO:0000313" key="2">
    <source>
        <dbReference type="EMBL" id="KAF2177452.1"/>
    </source>
</evidence>
<keyword evidence="3" id="KW-1185">Reference proteome</keyword>
<keyword evidence="1" id="KW-0812">Transmembrane</keyword>
<protein>
    <submittedName>
        <fullName evidence="2">Uncharacterized protein</fullName>
    </submittedName>
</protein>
<proteinExistence type="predicted"/>
<keyword evidence="1" id="KW-1133">Transmembrane helix</keyword>
<reference evidence="2" key="1">
    <citation type="journal article" date="2020" name="Stud. Mycol.">
        <title>101 Dothideomycetes genomes: a test case for predicting lifestyles and emergence of pathogens.</title>
        <authorList>
            <person name="Haridas S."/>
            <person name="Albert R."/>
            <person name="Binder M."/>
            <person name="Bloem J."/>
            <person name="Labutti K."/>
            <person name="Salamov A."/>
            <person name="Andreopoulos B."/>
            <person name="Baker S."/>
            <person name="Barry K."/>
            <person name="Bills G."/>
            <person name="Bluhm B."/>
            <person name="Cannon C."/>
            <person name="Castanera R."/>
            <person name="Culley D."/>
            <person name="Daum C."/>
            <person name="Ezra D."/>
            <person name="Gonzalez J."/>
            <person name="Henrissat B."/>
            <person name="Kuo A."/>
            <person name="Liang C."/>
            <person name="Lipzen A."/>
            <person name="Lutzoni F."/>
            <person name="Magnuson J."/>
            <person name="Mondo S."/>
            <person name="Nolan M."/>
            <person name="Ohm R."/>
            <person name="Pangilinan J."/>
            <person name="Park H.-J."/>
            <person name="Ramirez L."/>
            <person name="Alfaro M."/>
            <person name="Sun H."/>
            <person name="Tritt A."/>
            <person name="Yoshinaga Y."/>
            <person name="Zwiers L.-H."/>
            <person name="Turgeon B."/>
            <person name="Goodwin S."/>
            <person name="Spatafora J."/>
            <person name="Crous P."/>
            <person name="Grigoriev I."/>
        </authorList>
    </citation>
    <scope>NUCLEOTIDE SEQUENCE</scope>
    <source>
        <strain evidence="2">CBS 207.26</strain>
    </source>
</reference>
<sequence>MSALPPKTAESKVHGVPIVEEKKLDRDLEQDGVFPTAPVASCDSLSIQKGEIEPGDLGDAKLLPAAEPQQTWSKRRVHRWKSPLLMLMFFTIGLAMSIAHCIFYLKLRGTVVGDFSSQEEKIWHNGDDSGRFECILRGRHVDIIIAQYRNVSKSTDRNGDEAVRLSRLTQIRSLLLPPFFTPATLFIWPSTQVVELEHPMPYPAIADRSVGHKFAYSPPTRRGATQFVDDVSRTFTGPRTVLSLVSAATASLGEILPIVLPYNRTMYNISFYGPLVRCQEANQTEAIRIDAFLQKDLTTVLGTANQTDSAYYSFVPTLNSTTGELIAASKPRYQTPSNATTQLWMTFLRPATNASGARIKERHYQICRLYNATYDLSIFRDHGFQNISGSYQITSEVPFPHDEPNSISNMAQHAYVAFMLQDKALARNRTLDVLIEELSFNITVGLTHNELLTYNKTTKVQRRDEVNRYGYKPYGLFIPYTLANLFTFVVILFGIFSYIKDDVMPDKKFQDIVSAVEDLEITRAVRSRKRSVTAVFVGDKIVWRAGPENLQGVSLRKVKVLAGRLRKMQSWRRKKSTSANAKG</sequence>
<evidence type="ECO:0000256" key="1">
    <source>
        <dbReference type="SAM" id="Phobius"/>
    </source>
</evidence>
<dbReference type="AlphaFoldDB" id="A0A6A6DGD2"/>
<feature type="transmembrane region" description="Helical" evidence="1">
    <location>
        <begin position="84"/>
        <end position="105"/>
    </location>
</feature>
<gene>
    <name evidence="2" type="ORF">K469DRAFT_755105</name>
</gene>
<accession>A0A6A6DGD2</accession>
<dbReference type="Proteomes" id="UP000800200">
    <property type="component" value="Unassembled WGS sequence"/>
</dbReference>
<feature type="transmembrane region" description="Helical" evidence="1">
    <location>
        <begin position="477"/>
        <end position="499"/>
    </location>
</feature>
<name>A0A6A6DGD2_9PEZI</name>
<dbReference type="PANTHER" id="PTHR35041:SF3">
    <property type="entry name" value="FORMYLMETHIONINE DEFORMYLASE-LIKE PROTEIN"/>
    <property type="match status" value="1"/>
</dbReference>